<evidence type="ECO:0000313" key="1">
    <source>
        <dbReference type="EMBL" id="OCB57634.1"/>
    </source>
</evidence>
<dbReference type="OrthoDB" id="4763377at2"/>
<evidence type="ECO:0000313" key="2">
    <source>
        <dbReference type="Proteomes" id="UP000092683"/>
    </source>
</evidence>
<organism evidence="1 2">
    <name type="scientific">Mycobacterium malmoense</name>
    <dbReference type="NCBI Taxonomy" id="1780"/>
    <lineage>
        <taxon>Bacteria</taxon>
        <taxon>Bacillati</taxon>
        <taxon>Actinomycetota</taxon>
        <taxon>Actinomycetes</taxon>
        <taxon>Mycobacteriales</taxon>
        <taxon>Mycobacteriaceae</taxon>
        <taxon>Mycobacterium</taxon>
    </lineage>
</organism>
<gene>
    <name evidence="1" type="ORF">A5677_16845</name>
</gene>
<comment type="caution">
    <text evidence="1">The sequence shown here is derived from an EMBL/GenBank/DDBJ whole genome shotgun (WGS) entry which is preliminary data.</text>
</comment>
<protein>
    <recommendedName>
        <fullName evidence="3">Minor tail protein</fullName>
    </recommendedName>
</protein>
<sequence>MPLPIGSKVLLGQFDATISAFGVISDLDTPDQVEFSIEGFGSNALMNYSAIQGDPGPPGNNAPLGNRQFPVLDSVADLPQNLTDDPVDIGKYWIIRVFDTDANEVGSNWAMWNGTDYEIYKEGMPGEVGPVPKVTPVFNLVTADEAATWSTVDQGNGYRITKTGSDASPTWTFDINREIIRGPAGVGSDWNLYTGGGEAVGDLPQWDGAHYVPAPLERIVPQMFTYPEGHFADTPLAFGTRVTIGTALLPPIDHDVVPWVTGHFHLSGVELDTSPLTIGIEVRLGSASGTLVARGWGNVTGYVTLIPHTSSSSSPNDAITPTNGRGVIPANSTGDTATLFVNAFNDGVAGIYSFSHAGAQLAVQAIPV</sequence>
<reference evidence="1 2" key="1">
    <citation type="submission" date="2016-06" db="EMBL/GenBank/DDBJ databases">
        <authorList>
            <person name="Kjaerup R.B."/>
            <person name="Dalgaard T.S."/>
            <person name="Juul-Madsen H.R."/>
        </authorList>
    </citation>
    <scope>NUCLEOTIDE SEQUENCE [LARGE SCALE GENOMIC DNA]</scope>
    <source>
        <strain evidence="1 2">E3012</strain>
    </source>
</reference>
<dbReference type="Proteomes" id="UP000092683">
    <property type="component" value="Unassembled WGS sequence"/>
</dbReference>
<accession>A0A1B9DA58</accession>
<dbReference type="RefSeq" id="WP_065480322.1">
    <property type="nucleotide sequence ID" value="NZ_MBEE01000080.1"/>
</dbReference>
<name>A0A1B9DA58_MYCMA</name>
<evidence type="ECO:0008006" key="3">
    <source>
        <dbReference type="Google" id="ProtNLM"/>
    </source>
</evidence>
<dbReference type="EMBL" id="MBEE01000080">
    <property type="protein sequence ID" value="OCB57634.1"/>
    <property type="molecule type" value="Genomic_DNA"/>
</dbReference>
<dbReference type="AlphaFoldDB" id="A0A1B9DA58"/>
<proteinExistence type="predicted"/>